<name>A0A3P7KWH5_DIBLA</name>
<evidence type="ECO:0000313" key="2">
    <source>
        <dbReference type="Proteomes" id="UP000281553"/>
    </source>
</evidence>
<sequence>MSSPVEPLLPKIFLGKLEKFQLGDQIHELKYYGCYVDDIFAIASAAHVSIKFTLEVKKAASLPFLDVFRSRRPDGSVQRSVYQKKAWP</sequence>
<organism evidence="1 2">
    <name type="scientific">Dibothriocephalus latus</name>
    <name type="common">Fish tapeworm</name>
    <name type="synonym">Diphyllobothrium latum</name>
    <dbReference type="NCBI Taxonomy" id="60516"/>
    <lineage>
        <taxon>Eukaryota</taxon>
        <taxon>Metazoa</taxon>
        <taxon>Spiralia</taxon>
        <taxon>Lophotrochozoa</taxon>
        <taxon>Platyhelminthes</taxon>
        <taxon>Cestoda</taxon>
        <taxon>Eucestoda</taxon>
        <taxon>Diphyllobothriidea</taxon>
        <taxon>Diphyllobothriidae</taxon>
        <taxon>Dibothriocephalus</taxon>
    </lineage>
</organism>
<accession>A0A3P7KWH5</accession>
<dbReference type="OrthoDB" id="6245638at2759"/>
<evidence type="ECO:0008006" key="3">
    <source>
        <dbReference type="Google" id="ProtNLM"/>
    </source>
</evidence>
<protein>
    <recommendedName>
        <fullName evidence="3">Reverse transcriptase domain-containing protein</fullName>
    </recommendedName>
</protein>
<evidence type="ECO:0000313" key="1">
    <source>
        <dbReference type="EMBL" id="VDN08934.1"/>
    </source>
</evidence>
<dbReference type="PANTHER" id="PTHR21301:SF10">
    <property type="entry name" value="REVERSE TRANSCRIPTASE DOMAIN-CONTAINING PROTEIN"/>
    <property type="match status" value="1"/>
</dbReference>
<gene>
    <name evidence="1" type="ORF">DILT_LOCUS4765</name>
</gene>
<dbReference type="PANTHER" id="PTHR21301">
    <property type="entry name" value="REVERSE TRANSCRIPTASE"/>
    <property type="match status" value="1"/>
</dbReference>
<dbReference type="AlphaFoldDB" id="A0A3P7KWH5"/>
<reference evidence="1 2" key="1">
    <citation type="submission" date="2018-11" db="EMBL/GenBank/DDBJ databases">
        <authorList>
            <consortium name="Pathogen Informatics"/>
        </authorList>
    </citation>
    <scope>NUCLEOTIDE SEQUENCE [LARGE SCALE GENOMIC DNA]</scope>
</reference>
<proteinExistence type="predicted"/>
<dbReference type="EMBL" id="UYRU01046062">
    <property type="protein sequence ID" value="VDN08934.1"/>
    <property type="molecule type" value="Genomic_DNA"/>
</dbReference>
<dbReference type="Proteomes" id="UP000281553">
    <property type="component" value="Unassembled WGS sequence"/>
</dbReference>
<keyword evidence="2" id="KW-1185">Reference proteome</keyword>